<feature type="region of interest" description="Disordered" evidence="7">
    <location>
        <begin position="1"/>
        <end position="25"/>
    </location>
</feature>
<feature type="transmembrane region" description="Helical" evidence="8">
    <location>
        <begin position="136"/>
        <end position="159"/>
    </location>
</feature>
<evidence type="ECO:0000313" key="11">
    <source>
        <dbReference type="Proteomes" id="UP000398389"/>
    </source>
</evidence>
<sequence length="478" mass="52734">MTAETPIENYGATTPSSTAGSDNDSVVDPKLVNGRESWNYPPKNVLKTVAMFWGMISFGMNDASVGVLVKSLEQHYQISYTSVSYIFLLGFTGYLISAFVCEIFHRHVGRWGTLTLGGFFQLVCFILAYTMPPFPIFVIGYFISGFGNGLIEASSNAWAGNLNNNNEMLGLLHGFYGLGGIISPFVTTTLLVWGYQWNTVYFFLAVMTSLSTILIFYAYSDETAEHYKQIIERSIKEQQQHPEETSPLLPGIVDNELDPEHHHHDPNNVLMEIDPAMAIEKSTHGQVSAFRETLQSKLALLLSFSLFMAVGAEITFSGWIPIYMIDVRHGDEKQMGYVGTAYWAGMTLGRMGLGFVTSRSAWSEELWNLVYILCTLASIAGFWFVPSIAVSSVCAVLIGFFNAPLYPTSMVVFIKKFPEHLHVVGVGLLAACGGVGGALGPFLNGVLTTQYGAFVLAPFTFSLLVAMLISWIILMKKF</sequence>
<evidence type="ECO:0000256" key="7">
    <source>
        <dbReference type="SAM" id="MobiDB-lite"/>
    </source>
</evidence>
<keyword evidence="6 8" id="KW-0472">Membrane</keyword>
<keyword evidence="4 8" id="KW-0812">Transmembrane</keyword>
<dbReference type="GO" id="GO:0022857">
    <property type="term" value="F:transmembrane transporter activity"/>
    <property type="evidence" value="ECO:0007669"/>
    <property type="project" value="InterPro"/>
</dbReference>
<evidence type="ECO:0000256" key="4">
    <source>
        <dbReference type="ARBA" id="ARBA00022692"/>
    </source>
</evidence>
<dbReference type="GO" id="GO:0012505">
    <property type="term" value="C:endomembrane system"/>
    <property type="evidence" value="ECO:0007669"/>
    <property type="project" value="UniProtKB-SubCell"/>
</dbReference>
<protein>
    <recommendedName>
        <fullName evidence="9">Major facilitator superfamily (MFS) profile domain-containing protein</fullName>
    </recommendedName>
</protein>
<evidence type="ECO:0000256" key="1">
    <source>
        <dbReference type="ARBA" id="ARBA00004127"/>
    </source>
</evidence>
<dbReference type="Gene3D" id="1.20.1250.20">
    <property type="entry name" value="MFS general substrate transporter like domains"/>
    <property type="match status" value="2"/>
</dbReference>
<comment type="similarity">
    <text evidence="2">Belongs to the major facilitator superfamily.</text>
</comment>
<organism evidence="10 11">
    <name type="scientific">Magnusiomyces paraingens</name>
    <dbReference type="NCBI Taxonomy" id="2606893"/>
    <lineage>
        <taxon>Eukaryota</taxon>
        <taxon>Fungi</taxon>
        <taxon>Dikarya</taxon>
        <taxon>Ascomycota</taxon>
        <taxon>Saccharomycotina</taxon>
        <taxon>Dipodascomycetes</taxon>
        <taxon>Dipodascales</taxon>
        <taxon>Dipodascaceae</taxon>
        <taxon>Magnusiomyces</taxon>
    </lineage>
</organism>
<feature type="domain" description="Major facilitator superfamily (MFS) profile" evidence="9">
    <location>
        <begin position="47"/>
        <end position="478"/>
    </location>
</feature>
<keyword evidence="3" id="KW-0813">Transport</keyword>
<dbReference type="SUPFAM" id="SSF103473">
    <property type="entry name" value="MFS general substrate transporter"/>
    <property type="match status" value="1"/>
</dbReference>
<feature type="transmembrane region" description="Helical" evidence="8">
    <location>
        <begin position="421"/>
        <end position="439"/>
    </location>
</feature>
<name>A0A5E8BUN7_9ASCO</name>
<dbReference type="EMBL" id="CABVLU010000003">
    <property type="protein sequence ID" value="VVT53107.1"/>
    <property type="molecule type" value="Genomic_DNA"/>
</dbReference>
<feature type="transmembrane region" description="Helical" evidence="8">
    <location>
        <begin position="83"/>
        <end position="104"/>
    </location>
</feature>
<feature type="transmembrane region" description="Helical" evidence="8">
    <location>
        <begin position="298"/>
        <end position="320"/>
    </location>
</feature>
<dbReference type="PANTHER" id="PTHR23514:SF3">
    <property type="entry name" value="BYPASS OF STOP CODON PROTEIN 6"/>
    <property type="match status" value="1"/>
</dbReference>
<dbReference type="RefSeq" id="XP_031854016.1">
    <property type="nucleotide sequence ID" value="XM_031998125.1"/>
</dbReference>
<feature type="transmembrane region" description="Helical" evidence="8">
    <location>
        <begin position="451"/>
        <end position="474"/>
    </location>
</feature>
<evidence type="ECO:0000313" key="10">
    <source>
        <dbReference type="EMBL" id="VVT53107.1"/>
    </source>
</evidence>
<dbReference type="OrthoDB" id="413079at2759"/>
<dbReference type="FunFam" id="1.20.1250.20:FF:000286">
    <property type="entry name" value="MFS efflux transporter"/>
    <property type="match status" value="1"/>
</dbReference>
<dbReference type="GO" id="GO:0016020">
    <property type="term" value="C:membrane"/>
    <property type="evidence" value="ECO:0007669"/>
    <property type="project" value="TreeGrafter"/>
</dbReference>
<dbReference type="Proteomes" id="UP000398389">
    <property type="component" value="Unassembled WGS sequence"/>
</dbReference>
<evidence type="ECO:0000256" key="2">
    <source>
        <dbReference type="ARBA" id="ARBA00008335"/>
    </source>
</evidence>
<evidence type="ECO:0000259" key="9">
    <source>
        <dbReference type="PROSITE" id="PS50850"/>
    </source>
</evidence>
<proteinExistence type="inferred from homology"/>
<evidence type="ECO:0000256" key="5">
    <source>
        <dbReference type="ARBA" id="ARBA00022989"/>
    </source>
</evidence>
<feature type="transmembrane region" description="Helical" evidence="8">
    <location>
        <begin position="171"/>
        <end position="194"/>
    </location>
</feature>
<dbReference type="AlphaFoldDB" id="A0A5E8BUN7"/>
<dbReference type="PANTHER" id="PTHR23514">
    <property type="entry name" value="BYPASS OF STOP CODON PROTEIN 6"/>
    <property type="match status" value="1"/>
</dbReference>
<keyword evidence="11" id="KW-1185">Reference proteome</keyword>
<feature type="transmembrane region" description="Helical" evidence="8">
    <location>
        <begin position="395"/>
        <end position="414"/>
    </location>
</feature>
<dbReference type="InterPro" id="IPR036259">
    <property type="entry name" value="MFS_trans_sf"/>
</dbReference>
<feature type="transmembrane region" description="Helical" evidence="8">
    <location>
        <begin position="200"/>
        <end position="219"/>
    </location>
</feature>
<feature type="compositionally biased region" description="Polar residues" evidence="7">
    <location>
        <begin position="11"/>
        <end position="24"/>
    </location>
</feature>
<dbReference type="GeneID" id="43582225"/>
<dbReference type="PROSITE" id="PS50850">
    <property type="entry name" value="MFS"/>
    <property type="match status" value="1"/>
</dbReference>
<comment type="subcellular location">
    <subcellularLocation>
        <location evidence="1">Endomembrane system</location>
        <topology evidence="1">Multi-pass membrane protein</topology>
    </subcellularLocation>
</comment>
<dbReference type="InterPro" id="IPR051788">
    <property type="entry name" value="MFS_Transporter"/>
</dbReference>
<reference evidence="10 11" key="1">
    <citation type="submission" date="2019-09" db="EMBL/GenBank/DDBJ databases">
        <authorList>
            <person name="Brejova B."/>
        </authorList>
    </citation>
    <scope>NUCLEOTIDE SEQUENCE [LARGE SCALE GENOMIC DNA]</scope>
</reference>
<feature type="transmembrane region" description="Helical" evidence="8">
    <location>
        <begin position="340"/>
        <end position="357"/>
    </location>
</feature>
<evidence type="ECO:0000256" key="8">
    <source>
        <dbReference type="SAM" id="Phobius"/>
    </source>
</evidence>
<keyword evidence="5 8" id="KW-1133">Transmembrane helix</keyword>
<evidence type="ECO:0000256" key="6">
    <source>
        <dbReference type="ARBA" id="ARBA00023136"/>
    </source>
</evidence>
<evidence type="ECO:0000256" key="3">
    <source>
        <dbReference type="ARBA" id="ARBA00022448"/>
    </source>
</evidence>
<feature type="transmembrane region" description="Helical" evidence="8">
    <location>
        <begin position="45"/>
        <end position="63"/>
    </location>
</feature>
<accession>A0A5E8BUN7</accession>
<dbReference type="Pfam" id="PF07690">
    <property type="entry name" value="MFS_1"/>
    <property type="match status" value="1"/>
</dbReference>
<gene>
    <name evidence="10" type="ORF">SAPINGB_P003407</name>
</gene>
<feature type="transmembrane region" description="Helical" evidence="8">
    <location>
        <begin position="369"/>
        <end position="389"/>
    </location>
</feature>
<dbReference type="InterPro" id="IPR011701">
    <property type="entry name" value="MFS"/>
</dbReference>
<feature type="transmembrane region" description="Helical" evidence="8">
    <location>
        <begin position="111"/>
        <end position="130"/>
    </location>
</feature>
<dbReference type="InterPro" id="IPR020846">
    <property type="entry name" value="MFS_dom"/>
</dbReference>